<gene>
    <name evidence="2" type="ORF">V5799_016144</name>
</gene>
<feature type="domain" description="C2H2-type" evidence="1">
    <location>
        <begin position="93"/>
        <end position="114"/>
    </location>
</feature>
<dbReference type="EMBL" id="JARKHS020006571">
    <property type="protein sequence ID" value="KAK8782516.1"/>
    <property type="molecule type" value="Genomic_DNA"/>
</dbReference>
<feature type="domain" description="C2H2-type" evidence="1">
    <location>
        <begin position="64"/>
        <end position="86"/>
    </location>
</feature>
<reference evidence="2 3" key="1">
    <citation type="journal article" date="2023" name="Arcadia Sci">
        <title>De novo assembly of a long-read Amblyomma americanum tick genome.</title>
        <authorList>
            <person name="Chou S."/>
            <person name="Poskanzer K.E."/>
            <person name="Rollins M."/>
            <person name="Thuy-Boun P.S."/>
        </authorList>
    </citation>
    <scope>NUCLEOTIDE SEQUENCE [LARGE SCALE GENOMIC DNA]</scope>
    <source>
        <strain evidence="2">F_SG_1</strain>
        <tissue evidence="2">Salivary glands</tissue>
    </source>
</reference>
<organism evidence="2 3">
    <name type="scientific">Amblyomma americanum</name>
    <name type="common">Lone star tick</name>
    <dbReference type="NCBI Taxonomy" id="6943"/>
    <lineage>
        <taxon>Eukaryota</taxon>
        <taxon>Metazoa</taxon>
        <taxon>Ecdysozoa</taxon>
        <taxon>Arthropoda</taxon>
        <taxon>Chelicerata</taxon>
        <taxon>Arachnida</taxon>
        <taxon>Acari</taxon>
        <taxon>Parasitiformes</taxon>
        <taxon>Ixodida</taxon>
        <taxon>Ixodoidea</taxon>
        <taxon>Ixodidae</taxon>
        <taxon>Amblyomminae</taxon>
        <taxon>Amblyomma</taxon>
    </lineage>
</organism>
<comment type="caution">
    <text evidence="2">The sequence shown here is derived from an EMBL/GenBank/DDBJ whole genome shotgun (WGS) entry which is preliminary data.</text>
</comment>
<evidence type="ECO:0000313" key="2">
    <source>
        <dbReference type="EMBL" id="KAK8782516.1"/>
    </source>
</evidence>
<name>A0AAQ4F604_AMBAM</name>
<evidence type="ECO:0000259" key="1">
    <source>
        <dbReference type="SMART" id="SM00355"/>
    </source>
</evidence>
<proteinExistence type="predicted"/>
<evidence type="ECO:0000313" key="3">
    <source>
        <dbReference type="Proteomes" id="UP001321473"/>
    </source>
</evidence>
<protein>
    <recommendedName>
        <fullName evidence="1">C2H2-type domain-containing protein</fullName>
    </recommendedName>
</protein>
<dbReference type="InterPro" id="IPR013087">
    <property type="entry name" value="Znf_C2H2_type"/>
</dbReference>
<keyword evidence="3" id="KW-1185">Reference proteome</keyword>
<dbReference type="SMART" id="SM00355">
    <property type="entry name" value="ZnF_C2H2"/>
    <property type="match status" value="2"/>
</dbReference>
<dbReference type="Proteomes" id="UP001321473">
    <property type="component" value="Unassembled WGS sequence"/>
</dbReference>
<sequence>MNSLDQKASSSHFVEQTSEGPKLRYHILKWDARLSSRVSPSNQQIALLGWTHKSGSKTSDTAMFACGLCPYTSNTSLDMKRHEKIHRQLWHPLRCGTMEFFTKYDYLKHRRIQHGFRYVSGVKLGNVVPIIQHLIGRAAAAASYADALDGSDG</sequence>
<dbReference type="AlphaFoldDB" id="A0AAQ4F604"/>
<accession>A0AAQ4F604</accession>